<dbReference type="SMART" id="SM00278">
    <property type="entry name" value="HhH1"/>
    <property type="match status" value="2"/>
</dbReference>
<organism evidence="2">
    <name type="scientific">marine sediment metagenome</name>
    <dbReference type="NCBI Taxonomy" id="412755"/>
    <lineage>
        <taxon>unclassified sequences</taxon>
        <taxon>metagenomes</taxon>
        <taxon>ecological metagenomes</taxon>
    </lineage>
</organism>
<dbReference type="GO" id="GO:0006281">
    <property type="term" value="P:DNA repair"/>
    <property type="evidence" value="ECO:0007669"/>
    <property type="project" value="InterPro"/>
</dbReference>
<protein>
    <recommendedName>
        <fullName evidence="1">Helix-hairpin-helix DNA-binding motif class 1 domain-containing protein</fullName>
    </recommendedName>
</protein>
<feature type="domain" description="Helix-hairpin-helix DNA-binding motif class 1" evidence="1">
    <location>
        <begin position="76"/>
        <end position="95"/>
    </location>
</feature>
<dbReference type="EMBL" id="LAZR01001804">
    <property type="protein sequence ID" value="KKN38774.1"/>
    <property type="molecule type" value="Genomic_DNA"/>
</dbReference>
<evidence type="ECO:0000313" key="2">
    <source>
        <dbReference type="EMBL" id="KKN38774.1"/>
    </source>
</evidence>
<name>A0A0F9Q8I9_9ZZZZ</name>
<comment type="caution">
    <text evidence="2">The sequence shown here is derived from an EMBL/GenBank/DDBJ whole genome shotgun (WGS) entry which is preliminary data.</text>
</comment>
<reference evidence="2" key="1">
    <citation type="journal article" date="2015" name="Nature">
        <title>Complex archaea that bridge the gap between prokaryotes and eukaryotes.</title>
        <authorList>
            <person name="Spang A."/>
            <person name="Saw J.H."/>
            <person name="Jorgensen S.L."/>
            <person name="Zaremba-Niedzwiedzka K."/>
            <person name="Martijn J."/>
            <person name="Lind A.E."/>
            <person name="van Eijk R."/>
            <person name="Schleper C."/>
            <person name="Guy L."/>
            <person name="Ettema T.J."/>
        </authorList>
    </citation>
    <scope>NUCLEOTIDE SEQUENCE</scope>
</reference>
<dbReference type="SUPFAM" id="SSF47781">
    <property type="entry name" value="RuvA domain 2-like"/>
    <property type="match status" value="1"/>
</dbReference>
<evidence type="ECO:0000259" key="1">
    <source>
        <dbReference type="SMART" id="SM00278"/>
    </source>
</evidence>
<accession>A0A0F9Q8I9</accession>
<dbReference type="InterPro" id="IPR003583">
    <property type="entry name" value="Hlx-hairpin-Hlx_DNA-bd_motif"/>
</dbReference>
<dbReference type="GO" id="GO:0015628">
    <property type="term" value="P:protein secretion by the type II secretion system"/>
    <property type="evidence" value="ECO:0007669"/>
    <property type="project" value="TreeGrafter"/>
</dbReference>
<dbReference type="NCBIfam" id="TIGR00426">
    <property type="entry name" value="competence protein ComEA helix-hairpin-helix repeat region"/>
    <property type="match status" value="1"/>
</dbReference>
<feature type="domain" description="Helix-hairpin-helix DNA-binding motif class 1" evidence="1">
    <location>
        <begin position="46"/>
        <end position="65"/>
    </location>
</feature>
<sequence length="98" mass="10681">MKTLKNLLIISLLCLLPATTVYAQLSEVTKQMPHVETISINNADAEMLAKLPGIGKKKAQAIVDYREENGEFKSVSDLSQVKGIGKKLLAKLEGKISL</sequence>
<dbReference type="InterPro" id="IPR010994">
    <property type="entry name" value="RuvA_2-like"/>
</dbReference>
<dbReference type="InterPro" id="IPR051675">
    <property type="entry name" value="Endo/Exo/Phosphatase_dom_1"/>
</dbReference>
<dbReference type="Pfam" id="PF12836">
    <property type="entry name" value="HHH_3"/>
    <property type="match status" value="1"/>
</dbReference>
<gene>
    <name evidence="2" type="ORF">LCGC14_0750000</name>
</gene>
<dbReference type="AlphaFoldDB" id="A0A0F9Q8I9"/>
<dbReference type="InterPro" id="IPR004509">
    <property type="entry name" value="Competence_ComEA_HhH"/>
</dbReference>
<proteinExistence type="predicted"/>
<dbReference type="PANTHER" id="PTHR21180:SF32">
    <property type="entry name" value="ENDONUCLEASE_EXONUCLEASE_PHOSPHATASE FAMILY DOMAIN-CONTAINING PROTEIN 1"/>
    <property type="match status" value="1"/>
</dbReference>
<dbReference type="GO" id="GO:0015627">
    <property type="term" value="C:type II protein secretion system complex"/>
    <property type="evidence" value="ECO:0007669"/>
    <property type="project" value="TreeGrafter"/>
</dbReference>
<dbReference type="GO" id="GO:0003677">
    <property type="term" value="F:DNA binding"/>
    <property type="evidence" value="ECO:0007669"/>
    <property type="project" value="InterPro"/>
</dbReference>
<dbReference type="Gene3D" id="1.10.150.280">
    <property type="entry name" value="AF1531-like domain"/>
    <property type="match status" value="1"/>
</dbReference>
<dbReference type="PANTHER" id="PTHR21180">
    <property type="entry name" value="ENDONUCLEASE/EXONUCLEASE/PHOSPHATASE FAMILY DOMAIN-CONTAINING PROTEIN 1"/>
    <property type="match status" value="1"/>
</dbReference>